<organism evidence="1 2">
    <name type="scientific">Acaulospora colombiana</name>
    <dbReference type="NCBI Taxonomy" id="27376"/>
    <lineage>
        <taxon>Eukaryota</taxon>
        <taxon>Fungi</taxon>
        <taxon>Fungi incertae sedis</taxon>
        <taxon>Mucoromycota</taxon>
        <taxon>Glomeromycotina</taxon>
        <taxon>Glomeromycetes</taxon>
        <taxon>Diversisporales</taxon>
        <taxon>Acaulosporaceae</taxon>
        <taxon>Acaulospora</taxon>
    </lineage>
</organism>
<comment type="caution">
    <text evidence="1">The sequence shown here is derived from an EMBL/GenBank/DDBJ whole genome shotgun (WGS) entry which is preliminary data.</text>
</comment>
<evidence type="ECO:0000313" key="1">
    <source>
        <dbReference type="EMBL" id="CAG8755437.1"/>
    </source>
</evidence>
<keyword evidence="2" id="KW-1185">Reference proteome</keyword>
<evidence type="ECO:0000313" key="2">
    <source>
        <dbReference type="Proteomes" id="UP000789525"/>
    </source>
</evidence>
<feature type="non-terminal residue" evidence="1">
    <location>
        <position position="214"/>
    </location>
</feature>
<accession>A0ACA9QMV8</accession>
<reference evidence="1" key="1">
    <citation type="submission" date="2021-06" db="EMBL/GenBank/DDBJ databases">
        <authorList>
            <person name="Kallberg Y."/>
            <person name="Tangrot J."/>
            <person name="Rosling A."/>
        </authorList>
    </citation>
    <scope>NUCLEOTIDE SEQUENCE</scope>
    <source>
        <strain evidence="1">CL356</strain>
    </source>
</reference>
<dbReference type="Proteomes" id="UP000789525">
    <property type="component" value="Unassembled WGS sequence"/>
</dbReference>
<proteinExistence type="predicted"/>
<sequence>MSASDSDQRSGWKYTTKRGRPQSSNEQRKSDRSPSKLTKLFRGISETVAPPAATSSNTVDASTSPTNVTANYSYDIDSRRNAVLLDVTPEDLRPPSSAGSTSTSHFSLVFPPSPPPDSFQHTVHTRVTYTIEQIATSSTFGRASSRRFLPKLKSHLSNSSRSNKLFSIRKRQPRHSTGQLSDGPLDGEEGELIDEACFMDSTTPRGIGEPFICP</sequence>
<gene>
    <name evidence="1" type="ORF">ACOLOM_LOCUS12933</name>
</gene>
<dbReference type="EMBL" id="CAJVPT010055568">
    <property type="protein sequence ID" value="CAG8755437.1"/>
    <property type="molecule type" value="Genomic_DNA"/>
</dbReference>
<name>A0ACA9QMV8_9GLOM</name>
<protein>
    <submittedName>
        <fullName evidence="1">14729_t:CDS:1</fullName>
    </submittedName>
</protein>